<protein>
    <submittedName>
        <fullName evidence="2">Uncharacterized protein</fullName>
    </submittedName>
</protein>
<evidence type="ECO:0000313" key="2">
    <source>
        <dbReference type="EMBL" id="CUS10517.1"/>
    </source>
</evidence>
<sequence>VRLALEKGFREVHIAIQKTHVEIEKTHVEIEKIHTLVQPFLWQVGFLFAGATLFGGYIGKEYLEEKYFTRPPSETTDSPGAGPTVTPDPAVAEGRPLLK</sequence>
<name>A0A292PVP2_9PEZI</name>
<dbReference type="EMBL" id="LN891045">
    <property type="protein sequence ID" value="CUS10517.1"/>
    <property type="molecule type" value="Genomic_DNA"/>
</dbReference>
<reference evidence="2" key="1">
    <citation type="submission" date="2015-10" db="EMBL/GenBank/DDBJ databases">
        <authorList>
            <person name="Regsiter A."/>
            <person name="william w."/>
        </authorList>
    </citation>
    <scope>NUCLEOTIDE SEQUENCE</scope>
    <source>
        <strain evidence="2">Montdore</strain>
    </source>
</reference>
<dbReference type="Proteomes" id="UP001412239">
    <property type="component" value="Unassembled WGS sequence"/>
</dbReference>
<dbReference type="AlphaFoldDB" id="A0A292PVP2"/>
<evidence type="ECO:0000313" key="3">
    <source>
        <dbReference type="Proteomes" id="UP001412239"/>
    </source>
</evidence>
<proteinExistence type="predicted"/>
<accession>A0A292PVP2</accession>
<organism evidence="2 3">
    <name type="scientific">Tuber aestivum</name>
    <name type="common">summer truffle</name>
    <dbReference type="NCBI Taxonomy" id="59557"/>
    <lineage>
        <taxon>Eukaryota</taxon>
        <taxon>Fungi</taxon>
        <taxon>Dikarya</taxon>
        <taxon>Ascomycota</taxon>
        <taxon>Pezizomycotina</taxon>
        <taxon>Pezizomycetes</taxon>
        <taxon>Pezizales</taxon>
        <taxon>Tuberaceae</taxon>
        <taxon>Tuber</taxon>
    </lineage>
</organism>
<feature type="non-terminal residue" evidence="2">
    <location>
        <position position="99"/>
    </location>
</feature>
<feature type="region of interest" description="Disordered" evidence="1">
    <location>
        <begin position="69"/>
        <end position="99"/>
    </location>
</feature>
<gene>
    <name evidence="2" type="ORF">GSTUAT00005381001</name>
</gene>
<evidence type="ECO:0000256" key="1">
    <source>
        <dbReference type="SAM" id="MobiDB-lite"/>
    </source>
</evidence>
<keyword evidence="3" id="KW-1185">Reference proteome</keyword>